<dbReference type="InterPro" id="IPR000073">
    <property type="entry name" value="AB_hydrolase_1"/>
</dbReference>
<evidence type="ECO:0000313" key="2">
    <source>
        <dbReference type="EMBL" id="MDT0594079.1"/>
    </source>
</evidence>
<dbReference type="NCBIfam" id="NF002043">
    <property type="entry name" value="PRK00870.1"/>
    <property type="match status" value="1"/>
</dbReference>
<dbReference type="SUPFAM" id="SSF53474">
    <property type="entry name" value="alpha/beta-Hydrolases"/>
    <property type="match status" value="1"/>
</dbReference>
<dbReference type="EMBL" id="JAVRHX010000001">
    <property type="protein sequence ID" value="MDT0594079.1"/>
    <property type="molecule type" value="Genomic_DNA"/>
</dbReference>
<keyword evidence="3" id="KW-1185">Reference proteome</keyword>
<dbReference type="Gene3D" id="3.40.50.1820">
    <property type="entry name" value="alpha/beta hydrolase"/>
    <property type="match status" value="1"/>
</dbReference>
<sequence length="307" mass="34513">MQILRTPKHCFENLPGYSFQENYVDVSNACAFTVGEELRMHYVDYGLPDSPVILMLHGEPSWSYLYRHMINNVAQAGFRVIAPDLIGFGKSDKFAEQDAYTYANHLSWLREFLNTLALTDIHLICQDWGGLLGLRLVAEQPELFMGVIAANTMLPTGDHKPPQAFLDWQTYSQETDNFDIGNIIQRATQNDLIDEVVAAYNAPYPEEKYKAGARKFPLLVPISPDDPETENNRRAWASLKQFDKPFITAFSDHDPVTAGGDKIFQKTIPGCIGQSHTTMANGGHFLQEDCASALAELAITCFKENER</sequence>
<name>A0ABU2ZR56_9ALTE</name>
<evidence type="ECO:0000259" key="1">
    <source>
        <dbReference type="Pfam" id="PF00561"/>
    </source>
</evidence>
<organism evidence="2 3">
    <name type="scientific">Glaciecola petra</name>
    <dbReference type="NCBI Taxonomy" id="3075602"/>
    <lineage>
        <taxon>Bacteria</taxon>
        <taxon>Pseudomonadati</taxon>
        <taxon>Pseudomonadota</taxon>
        <taxon>Gammaproteobacteria</taxon>
        <taxon>Alteromonadales</taxon>
        <taxon>Alteromonadaceae</taxon>
        <taxon>Glaciecola</taxon>
    </lineage>
</organism>
<dbReference type="PANTHER" id="PTHR43798">
    <property type="entry name" value="MONOACYLGLYCEROL LIPASE"/>
    <property type="match status" value="1"/>
</dbReference>
<dbReference type="Proteomes" id="UP001253545">
    <property type="component" value="Unassembled WGS sequence"/>
</dbReference>
<accession>A0ABU2ZR56</accession>
<feature type="domain" description="AB hydrolase-1" evidence="1">
    <location>
        <begin position="51"/>
        <end position="288"/>
    </location>
</feature>
<proteinExistence type="predicted"/>
<dbReference type="InterPro" id="IPR029058">
    <property type="entry name" value="AB_hydrolase_fold"/>
</dbReference>
<gene>
    <name evidence="2" type="ORF">RM552_04400</name>
</gene>
<dbReference type="RefSeq" id="WP_311367564.1">
    <property type="nucleotide sequence ID" value="NZ_JAVRHX010000001.1"/>
</dbReference>
<dbReference type="InterPro" id="IPR050266">
    <property type="entry name" value="AB_hydrolase_sf"/>
</dbReference>
<dbReference type="InterPro" id="IPR000639">
    <property type="entry name" value="Epox_hydrolase-like"/>
</dbReference>
<dbReference type="PANTHER" id="PTHR43798:SF33">
    <property type="entry name" value="HYDROLASE, PUTATIVE (AFU_ORTHOLOGUE AFUA_2G14860)-RELATED"/>
    <property type="match status" value="1"/>
</dbReference>
<dbReference type="PRINTS" id="PR00412">
    <property type="entry name" value="EPOXHYDRLASE"/>
</dbReference>
<dbReference type="Pfam" id="PF00561">
    <property type="entry name" value="Abhydrolase_1"/>
    <property type="match status" value="1"/>
</dbReference>
<protein>
    <submittedName>
        <fullName evidence="2">Haloalkane dehalogenase</fullName>
    </submittedName>
</protein>
<reference evidence="2 3" key="1">
    <citation type="submission" date="2023-09" db="EMBL/GenBank/DDBJ databases">
        <authorList>
            <person name="Rey-Velasco X."/>
        </authorList>
    </citation>
    <scope>NUCLEOTIDE SEQUENCE [LARGE SCALE GENOMIC DNA]</scope>
    <source>
        <strain evidence="2 3">P117</strain>
    </source>
</reference>
<dbReference type="PRINTS" id="PR00111">
    <property type="entry name" value="ABHYDROLASE"/>
</dbReference>
<evidence type="ECO:0000313" key="3">
    <source>
        <dbReference type="Proteomes" id="UP001253545"/>
    </source>
</evidence>
<comment type="caution">
    <text evidence="2">The sequence shown here is derived from an EMBL/GenBank/DDBJ whole genome shotgun (WGS) entry which is preliminary data.</text>
</comment>